<feature type="domain" description="CoA carboxyltransferase N-terminal" evidence="1">
    <location>
        <begin position="1"/>
        <end position="255"/>
    </location>
</feature>
<dbReference type="InterPro" id="IPR029045">
    <property type="entry name" value="ClpP/crotonase-like_dom_sf"/>
</dbReference>
<dbReference type="InterPro" id="IPR034733">
    <property type="entry name" value="AcCoA_carboxyl_beta"/>
</dbReference>
<dbReference type="PANTHER" id="PTHR43842">
    <property type="entry name" value="PROPIONYL-COA CARBOXYLASE BETA CHAIN"/>
    <property type="match status" value="1"/>
</dbReference>
<dbReference type="GO" id="GO:0006633">
    <property type="term" value="P:fatty acid biosynthetic process"/>
    <property type="evidence" value="ECO:0007669"/>
    <property type="project" value="InterPro"/>
</dbReference>
<dbReference type="Gene3D" id="3.90.226.10">
    <property type="entry name" value="2-enoyl-CoA Hydratase, Chain A, domain 1"/>
    <property type="match status" value="2"/>
</dbReference>
<dbReference type="SUPFAM" id="SSF52096">
    <property type="entry name" value="ClpP/crotonase"/>
    <property type="match status" value="2"/>
</dbReference>
<dbReference type="InterPro" id="IPR011762">
    <property type="entry name" value="COA_CT_N"/>
</dbReference>
<dbReference type="AlphaFoldDB" id="A0A7C4BBM5"/>
<accession>A0A7C4BBM5</accession>
<name>A0A7C4BBM5_THEPE</name>
<feature type="domain" description="CoA carboxyltransferase C-terminal" evidence="2">
    <location>
        <begin position="259"/>
        <end position="498"/>
    </location>
</feature>
<proteinExistence type="predicted"/>
<dbReference type="GO" id="GO:0009317">
    <property type="term" value="C:acetyl-CoA carboxylase complex"/>
    <property type="evidence" value="ECO:0007669"/>
    <property type="project" value="InterPro"/>
</dbReference>
<dbReference type="InterPro" id="IPR011763">
    <property type="entry name" value="COA_CT_C"/>
</dbReference>
<protein>
    <submittedName>
        <fullName evidence="3">Acyl-CoA carboxylase subunit beta</fullName>
    </submittedName>
</protein>
<dbReference type="GO" id="GO:0003989">
    <property type="term" value="F:acetyl-CoA carboxylase activity"/>
    <property type="evidence" value="ECO:0007669"/>
    <property type="project" value="InterPro"/>
</dbReference>
<sequence length="514" mass="56014">MSDKFSQLLELRRKTEVADPSAAQRLREQGKLTAWERVEALLDKGSFVPIGRFVRHRATGFGMESRVAYGDGVIAGLGTVEGRRVAVYAQDFTFMGGSVGEMHASKIARLLELAIKIGVPVVGLNESGGARIQEGVDSLKGYGEIFYRNVIASGVVPQIVAILGPCAGGAVYSPALADFIVMTRKSYMYITGPKVVKASVGEDVTHESLGGAEVHATRSGVAHFVVEDDLEAVRLIRRLLSYLPSNNAEDPLFLETGDDPLREDPALDSVVPEDPLKPYDVREVIARVFDRGSFLEVHALFAQSAVVGFARLGGYPVCVVANQPAYMAGCLDIDSSDKISRFVTFCDAFNFPVITLVDVPGFLPGTVQEHGGVIRHGAKIIYAYSEATVPKLTVIMRKAYGGAYIAMGSKHLGADYVIAWPTAEIAVMGPEGAIEVIYRRELEKAQNPEELAKQFAEKYRAEVANPYVAAARGYVDDVVLPRETRAYLYRALLHLLDKREKHPRPPRKHGVPPV</sequence>
<gene>
    <name evidence="3" type="ORF">ENV17_07955</name>
</gene>
<evidence type="ECO:0000259" key="1">
    <source>
        <dbReference type="PROSITE" id="PS50980"/>
    </source>
</evidence>
<dbReference type="PANTHER" id="PTHR43842:SF2">
    <property type="entry name" value="PROPIONYL-COA CARBOXYLASE BETA CHAIN, MITOCHONDRIAL"/>
    <property type="match status" value="1"/>
</dbReference>
<reference evidence="3" key="1">
    <citation type="journal article" date="2020" name="mSystems">
        <title>Genome- and Community-Level Interaction Insights into Carbon Utilization and Element Cycling Functions of Hydrothermarchaeota in Hydrothermal Sediment.</title>
        <authorList>
            <person name="Zhou Z."/>
            <person name="Liu Y."/>
            <person name="Xu W."/>
            <person name="Pan J."/>
            <person name="Luo Z.H."/>
            <person name="Li M."/>
        </authorList>
    </citation>
    <scope>NUCLEOTIDE SEQUENCE [LARGE SCALE GENOMIC DNA]</scope>
    <source>
        <strain evidence="3">SpSt-735</strain>
    </source>
</reference>
<comment type="caution">
    <text evidence="3">The sequence shown here is derived from an EMBL/GenBank/DDBJ whole genome shotgun (WGS) entry which is preliminary data.</text>
</comment>
<evidence type="ECO:0000259" key="2">
    <source>
        <dbReference type="PROSITE" id="PS50989"/>
    </source>
</evidence>
<dbReference type="Pfam" id="PF01039">
    <property type="entry name" value="Carboxyl_trans"/>
    <property type="match status" value="1"/>
</dbReference>
<organism evidence="3">
    <name type="scientific">Thermofilum pendens</name>
    <dbReference type="NCBI Taxonomy" id="2269"/>
    <lineage>
        <taxon>Archaea</taxon>
        <taxon>Thermoproteota</taxon>
        <taxon>Thermoprotei</taxon>
        <taxon>Thermofilales</taxon>
        <taxon>Thermofilaceae</taxon>
        <taxon>Thermofilum</taxon>
    </lineage>
</organism>
<dbReference type="PRINTS" id="PR01070">
    <property type="entry name" value="ACCCTRFRASEB"/>
</dbReference>
<evidence type="ECO:0000313" key="3">
    <source>
        <dbReference type="EMBL" id="HGI44299.1"/>
    </source>
</evidence>
<dbReference type="EMBL" id="DTFI01000231">
    <property type="protein sequence ID" value="HGI44299.1"/>
    <property type="molecule type" value="Genomic_DNA"/>
</dbReference>
<dbReference type="GO" id="GO:0004658">
    <property type="term" value="F:propionyl-CoA carboxylase activity"/>
    <property type="evidence" value="ECO:0007669"/>
    <property type="project" value="TreeGrafter"/>
</dbReference>
<dbReference type="PROSITE" id="PS50980">
    <property type="entry name" value="COA_CT_NTER"/>
    <property type="match status" value="1"/>
</dbReference>
<dbReference type="InterPro" id="IPR000438">
    <property type="entry name" value="Acetyl_CoA_COase_Trfase_b_su"/>
</dbReference>
<dbReference type="PROSITE" id="PS50989">
    <property type="entry name" value="COA_CT_CTER"/>
    <property type="match status" value="1"/>
</dbReference>
<dbReference type="InterPro" id="IPR051047">
    <property type="entry name" value="AccD/PCCB"/>
</dbReference>